<dbReference type="Gene3D" id="1.20.1280.50">
    <property type="match status" value="1"/>
</dbReference>
<dbReference type="Gene3D" id="3.80.10.10">
    <property type="entry name" value="Ribonuclease Inhibitor"/>
    <property type="match status" value="1"/>
</dbReference>
<dbReference type="AlphaFoldDB" id="A0A835A9N7"/>
<evidence type="ECO:0008006" key="5">
    <source>
        <dbReference type="Google" id="ProtNLM"/>
    </source>
</evidence>
<dbReference type="EMBL" id="JACEFO010002666">
    <property type="protein sequence ID" value="KAF8652249.1"/>
    <property type="molecule type" value="Genomic_DNA"/>
</dbReference>
<dbReference type="InterPro" id="IPR041101">
    <property type="entry name" value="Transp_inhibit"/>
</dbReference>
<dbReference type="SUPFAM" id="SSF52047">
    <property type="entry name" value="RNI-like"/>
    <property type="match status" value="1"/>
</dbReference>
<dbReference type="CDD" id="cd22159">
    <property type="entry name" value="F-box_AtTIR1-like"/>
    <property type="match status" value="1"/>
</dbReference>
<feature type="domain" description="Transport inhibitor response 1" evidence="2">
    <location>
        <begin position="61"/>
        <end position="107"/>
    </location>
</feature>
<proteinExistence type="predicted"/>
<keyword evidence="4" id="KW-1185">Reference proteome</keyword>
<reference evidence="3" key="1">
    <citation type="submission" date="2020-07" db="EMBL/GenBank/DDBJ databases">
        <title>Genome sequence and genetic diversity analysis of an under-domesticated orphan crop, white fonio (Digitaria exilis).</title>
        <authorList>
            <person name="Bennetzen J.L."/>
            <person name="Chen S."/>
            <person name="Ma X."/>
            <person name="Wang X."/>
            <person name="Yssel A.E.J."/>
            <person name="Chaluvadi S.R."/>
            <person name="Johnson M."/>
            <person name="Gangashetty P."/>
            <person name="Hamidou F."/>
            <person name="Sanogo M.D."/>
            <person name="Zwaenepoel A."/>
            <person name="Wallace J."/>
            <person name="Van De Peer Y."/>
            <person name="Van Deynze A."/>
        </authorList>
    </citation>
    <scope>NUCLEOTIDE SEQUENCE</scope>
    <source>
        <tissue evidence="3">Leaves</tissue>
    </source>
</reference>
<dbReference type="PANTHER" id="PTHR16134:SF59">
    <property type="entry name" value="TRANSPORT INHIBITOR RESPONSE 1-LIKE PROTEIN OS11G0515500"/>
    <property type="match status" value="1"/>
</dbReference>
<evidence type="ECO:0000313" key="3">
    <source>
        <dbReference type="EMBL" id="KAF8652249.1"/>
    </source>
</evidence>
<dbReference type="GO" id="GO:0019005">
    <property type="term" value="C:SCF ubiquitin ligase complex"/>
    <property type="evidence" value="ECO:0007669"/>
    <property type="project" value="TreeGrafter"/>
</dbReference>
<dbReference type="SUPFAM" id="SSF81383">
    <property type="entry name" value="F-box domain"/>
    <property type="match status" value="1"/>
</dbReference>
<dbReference type="InterPro" id="IPR006553">
    <property type="entry name" value="Leu-rich_rpt_Cys-con_subtyp"/>
</dbReference>
<gene>
    <name evidence="3" type="ORF">HU200_062885</name>
</gene>
<accession>A0A835A9N7</accession>
<dbReference type="Pfam" id="PF18511">
    <property type="entry name" value="F-box_5"/>
    <property type="match status" value="1"/>
</dbReference>
<dbReference type="PANTHER" id="PTHR16134">
    <property type="entry name" value="F-BOX/TPR REPEAT PROTEIN POF3"/>
    <property type="match status" value="1"/>
</dbReference>
<evidence type="ECO:0000313" key="4">
    <source>
        <dbReference type="Proteomes" id="UP000636709"/>
    </source>
</evidence>
<evidence type="ECO:0000259" key="2">
    <source>
        <dbReference type="Pfam" id="PF18791"/>
    </source>
</evidence>
<dbReference type="SMART" id="SM00367">
    <property type="entry name" value="LRR_CC"/>
    <property type="match status" value="5"/>
</dbReference>
<dbReference type="Pfam" id="PF18791">
    <property type="entry name" value="Transp_inhibit"/>
    <property type="match status" value="1"/>
</dbReference>
<dbReference type="OrthoDB" id="423607at2759"/>
<dbReference type="GO" id="GO:0031146">
    <property type="term" value="P:SCF-dependent proteasomal ubiquitin-dependent protein catabolic process"/>
    <property type="evidence" value="ECO:0007669"/>
    <property type="project" value="TreeGrafter"/>
</dbReference>
<dbReference type="FunFam" id="1.20.1280.50:FF:000006">
    <property type="entry name" value="Transport inhibitor response 1"/>
    <property type="match status" value="1"/>
</dbReference>
<sequence length="574" mass="63429">MAYFPEEVVEQILGYVTSHRDRNSASLVCRAWYHIDCRSRRSVLVSNCYAVYPERIHVRFPSMRSLSVKGKPCSDDFNLVLAGWGAAADPWVDSCARMCPGLEELRLKRMVVTDECLKLIAGSLTNLKSLVLVSCQGLTTAGLASIATNCRLLKELDMHKTIVKHQDHRWLDCFPKASTSLESLNFACLRGEVDAFALERLVARSPNLKRLRLNCSVPIDVLSRILHCRPKLEDLGTGSSVRGNTLGAYVTLSTAVGNCSSLKSLSGFWDAKSLFVQGFFPVYKNLTCLNLNSFTLIQRDLINMIRQCRKLNVLWLVDRIGDEGLKVVAISCPDLQELRVFRGHENATTVTEEGLVAISSGCRKLQSAVYFCNRMTNVALITIAKNCPQLTSFRLRIHELRSADAITGQPLDEGFGAIVQSCKLLKHLSMCGLLTDCVFLYIGMYAEKLEMLSVRSAEGTDDSMVYVLNGCKNLKKLEIRDSPCFGDTALLAGVGKYEAMRSLWMSSCNITLGACRTLAASLPSFNVEVINRRGAIIDGSNDTATASMAKVENLYLYRTFSGPRADAPGFVSTL</sequence>
<protein>
    <recommendedName>
        <fullName evidence="5">F-box domain-containing protein</fullName>
    </recommendedName>
</protein>
<dbReference type="InterPro" id="IPR041567">
    <property type="entry name" value="COI1_F-box"/>
</dbReference>
<organism evidence="3 4">
    <name type="scientific">Digitaria exilis</name>
    <dbReference type="NCBI Taxonomy" id="1010633"/>
    <lineage>
        <taxon>Eukaryota</taxon>
        <taxon>Viridiplantae</taxon>
        <taxon>Streptophyta</taxon>
        <taxon>Embryophyta</taxon>
        <taxon>Tracheophyta</taxon>
        <taxon>Spermatophyta</taxon>
        <taxon>Magnoliopsida</taxon>
        <taxon>Liliopsida</taxon>
        <taxon>Poales</taxon>
        <taxon>Poaceae</taxon>
        <taxon>PACMAD clade</taxon>
        <taxon>Panicoideae</taxon>
        <taxon>Panicodae</taxon>
        <taxon>Paniceae</taxon>
        <taxon>Anthephorinae</taxon>
        <taxon>Digitaria</taxon>
    </lineage>
</organism>
<dbReference type="Proteomes" id="UP000636709">
    <property type="component" value="Unassembled WGS sequence"/>
</dbReference>
<comment type="caution">
    <text evidence="3">The sequence shown here is derived from an EMBL/GenBank/DDBJ whole genome shotgun (WGS) entry which is preliminary data.</text>
</comment>
<dbReference type="InterPro" id="IPR036047">
    <property type="entry name" value="F-box-like_dom_sf"/>
</dbReference>
<name>A0A835A9N7_9POAL</name>
<dbReference type="InterPro" id="IPR032675">
    <property type="entry name" value="LRR_dom_sf"/>
</dbReference>
<feature type="domain" description="COI1 F-box" evidence="1">
    <location>
        <begin position="4"/>
        <end position="41"/>
    </location>
</feature>
<evidence type="ECO:0000259" key="1">
    <source>
        <dbReference type="Pfam" id="PF18511"/>
    </source>
</evidence>